<evidence type="ECO:0000259" key="5">
    <source>
        <dbReference type="PROSITE" id="PS50089"/>
    </source>
</evidence>
<feature type="compositionally biased region" description="Low complexity" evidence="4">
    <location>
        <begin position="38"/>
        <end position="56"/>
    </location>
</feature>
<feature type="compositionally biased region" description="Polar residues" evidence="4">
    <location>
        <begin position="24"/>
        <end position="35"/>
    </location>
</feature>
<dbReference type="GO" id="GO:0061630">
    <property type="term" value="F:ubiquitin protein ligase activity"/>
    <property type="evidence" value="ECO:0007669"/>
    <property type="project" value="InterPro"/>
</dbReference>
<dbReference type="AlphaFoldDB" id="A0A8S2WTE4"/>
<evidence type="ECO:0000256" key="4">
    <source>
        <dbReference type="SAM" id="MobiDB-lite"/>
    </source>
</evidence>
<protein>
    <submittedName>
        <fullName evidence="7">Uncharacterized protein</fullName>
    </submittedName>
</protein>
<dbReference type="PROSITE" id="PS50966">
    <property type="entry name" value="ZF_SWIM"/>
    <property type="match status" value="1"/>
</dbReference>
<organism evidence="7 8">
    <name type="scientific">Rotaria magnacalcarata</name>
    <dbReference type="NCBI Taxonomy" id="392030"/>
    <lineage>
        <taxon>Eukaryota</taxon>
        <taxon>Metazoa</taxon>
        <taxon>Spiralia</taxon>
        <taxon>Gnathifera</taxon>
        <taxon>Rotifera</taxon>
        <taxon>Eurotatoria</taxon>
        <taxon>Bdelloidea</taxon>
        <taxon>Philodinida</taxon>
        <taxon>Philodinidae</taxon>
        <taxon>Rotaria</taxon>
    </lineage>
</organism>
<dbReference type="SMART" id="SM00184">
    <property type="entry name" value="RING"/>
    <property type="match status" value="1"/>
</dbReference>
<dbReference type="GO" id="GO:0008270">
    <property type="term" value="F:zinc ion binding"/>
    <property type="evidence" value="ECO:0007669"/>
    <property type="project" value="UniProtKB-KW"/>
</dbReference>
<dbReference type="PROSITE" id="PS50089">
    <property type="entry name" value="ZF_RING_2"/>
    <property type="match status" value="1"/>
</dbReference>
<dbReference type="InterPro" id="IPR001841">
    <property type="entry name" value="Znf_RING"/>
</dbReference>
<dbReference type="PANTHER" id="PTHR21540">
    <property type="entry name" value="RING FINGER AND SWIM DOMAIN-CONTAINING PROTEIN 2"/>
    <property type="match status" value="1"/>
</dbReference>
<evidence type="ECO:0000313" key="8">
    <source>
        <dbReference type="Proteomes" id="UP000676336"/>
    </source>
</evidence>
<dbReference type="Proteomes" id="UP000676336">
    <property type="component" value="Unassembled WGS sequence"/>
</dbReference>
<dbReference type="PANTHER" id="PTHR21540:SF0">
    <property type="entry name" value="PHD FAMILY PROTEIN"/>
    <property type="match status" value="1"/>
</dbReference>
<dbReference type="Gene3D" id="3.30.40.10">
    <property type="entry name" value="Zinc/RING finger domain, C3HC4 (zinc finger)"/>
    <property type="match status" value="1"/>
</dbReference>
<dbReference type="Pfam" id="PF04434">
    <property type="entry name" value="SWIM"/>
    <property type="match status" value="1"/>
</dbReference>
<dbReference type="InterPro" id="IPR007527">
    <property type="entry name" value="Znf_SWIM"/>
</dbReference>
<dbReference type="SUPFAM" id="SSF57850">
    <property type="entry name" value="RING/U-box"/>
    <property type="match status" value="1"/>
</dbReference>
<keyword evidence="2" id="KW-0862">Zinc</keyword>
<name>A0A8S2WTE4_9BILA</name>
<sequence>MSIRQRVAGKRKNSRATTAPVDNEPNQLSPSSSKRTNAKTTTENEANPASELSPSSSKRKSARTTSDNEANQLSPTSSKRQKVVPEKRLRRYRQTMSSAIRDRIERALHQRLNDFIYLLQQNHRMKLCLEIIITHVPSCSCPDYAKGHLCKHIIFVLHRVLKVSRSSPLLYQQALVTDELNEIFSKADAQYNGSYILAEQSIREAYHAKTGDPDVIINPKTIQQKTITNEDECPICYESMINDKNNVIFCSKSCGNNMHKNCFEQWRQAKVSMRESVTCPFCRVEWKADTKTSNTNPSSYLNLAAYSTTHEYDEDEDDDDDDDEDDYMNNWMFFRYRYY</sequence>
<evidence type="ECO:0000259" key="6">
    <source>
        <dbReference type="PROSITE" id="PS50966"/>
    </source>
</evidence>
<dbReference type="InterPro" id="IPR013083">
    <property type="entry name" value="Znf_RING/FYVE/PHD"/>
</dbReference>
<gene>
    <name evidence="7" type="ORF">SMN809_LOCUS33083</name>
</gene>
<keyword evidence="1 3" id="KW-0863">Zinc-finger</keyword>
<dbReference type="Pfam" id="PF13639">
    <property type="entry name" value="zf-RING_2"/>
    <property type="match status" value="1"/>
</dbReference>
<feature type="compositionally biased region" description="Polar residues" evidence="4">
    <location>
        <begin position="67"/>
        <end position="78"/>
    </location>
</feature>
<dbReference type="EMBL" id="CAJOBI010071237">
    <property type="protein sequence ID" value="CAF4459091.1"/>
    <property type="molecule type" value="Genomic_DNA"/>
</dbReference>
<feature type="domain" description="SWIM-type" evidence="6">
    <location>
        <begin position="129"/>
        <end position="161"/>
    </location>
</feature>
<dbReference type="InterPro" id="IPR039903">
    <property type="entry name" value="Zswim2"/>
</dbReference>
<accession>A0A8S2WTE4</accession>
<feature type="domain" description="RING-type" evidence="5">
    <location>
        <begin position="233"/>
        <end position="283"/>
    </location>
</feature>
<evidence type="ECO:0000313" key="7">
    <source>
        <dbReference type="EMBL" id="CAF4459091.1"/>
    </source>
</evidence>
<evidence type="ECO:0000256" key="3">
    <source>
        <dbReference type="PROSITE-ProRule" id="PRU00175"/>
    </source>
</evidence>
<dbReference type="CDD" id="cd16494">
    <property type="entry name" value="RING-CH-C4HC3_ZSWM2"/>
    <property type="match status" value="1"/>
</dbReference>
<keyword evidence="1 3" id="KW-0479">Metal-binding</keyword>
<evidence type="ECO:0000256" key="2">
    <source>
        <dbReference type="ARBA" id="ARBA00022833"/>
    </source>
</evidence>
<reference evidence="7" key="1">
    <citation type="submission" date="2021-02" db="EMBL/GenBank/DDBJ databases">
        <authorList>
            <person name="Nowell W R."/>
        </authorList>
    </citation>
    <scope>NUCLEOTIDE SEQUENCE</scope>
</reference>
<comment type="caution">
    <text evidence="7">The sequence shown here is derived from an EMBL/GenBank/DDBJ whole genome shotgun (WGS) entry which is preliminary data.</text>
</comment>
<proteinExistence type="predicted"/>
<feature type="region of interest" description="Disordered" evidence="4">
    <location>
        <begin position="1"/>
        <end position="87"/>
    </location>
</feature>
<evidence type="ECO:0000256" key="1">
    <source>
        <dbReference type="ARBA" id="ARBA00022771"/>
    </source>
</evidence>